<accession>A0ACB7TID9</accession>
<keyword evidence="2" id="KW-1185">Reference proteome</keyword>
<sequence length="190" mass="21423">MVKAGERPSKRDRRKRKREASRVELEGILKAFKESEDHDRSEASDTDSRPVSRAEGLQNEAPHEAPQHDLLKVLEEEIANLKKELATKDEASNNLVQLLEEERERTRRLTDALLSKFEIASSTTSDQTQQQQVTTDVLASPDMPSDTVEKAVAENPSDVPAVKRRANARKALRDLFAEMARLGHRTKCPT</sequence>
<dbReference type="EMBL" id="CM023481">
    <property type="protein sequence ID" value="KAH6946077.1"/>
    <property type="molecule type" value="Genomic_DNA"/>
</dbReference>
<dbReference type="Proteomes" id="UP000821845">
    <property type="component" value="Chromosome 1"/>
</dbReference>
<evidence type="ECO:0000313" key="1">
    <source>
        <dbReference type="EMBL" id="KAH6946077.1"/>
    </source>
</evidence>
<evidence type="ECO:0000313" key="2">
    <source>
        <dbReference type="Proteomes" id="UP000821845"/>
    </source>
</evidence>
<comment type="caution">
    <text evidence="1">The sequence shown here is derived from an EMBL/GenBank/DDBJ whole genome shotgun (WGS) entry which is preliminary data.</text>
</comment>
<gene>
    <name evidence="1" type="ORF">HPB50_011512</name>
</gene>
<name>A0ACB7TID9_HYAAI</name>
<proteinExistence type="predicted"/>
<reference evidence="1" key="1">
    <citation type="submission" date="2020-05" db="EMBL/GenBank/DDBJ databases">
        <title>Large-scale comparative analyses of tick genomes elucidate their genetic diversity and vector capacities.</title>
        <authorList>
            <person name="Jia N."/>
            <person name="Wang J."/>
            <person name="Shi W."/>
            <person name="Du L."/>
            <person name="Sun Y."/>
            <person name="Zhan W."/>
            <person name="Jiang J."/>
            <person name="Wang Q."/>
            <person name="Zhang B."/>
            <person name="Ji P."/>
            <person name="Sakyi L.B."/>
            <person name="Cui X."/>
            <person name="Yuan T."/>
            <person name="Jiang B."/>
            <person name="Yang W."/>
            <person name="Lam T.T.-Y."/>
            <person name="Chang Q."/>
            <person name="Ding S."/>
            <person name="Wang X."/>
            <person name="Zhu J."/>
            <person name="Ruan X."/>
            <person name="Zhao L."/>
            <person name="Wei J."/>
            <person name="Que T."/>
            <person name="Du C."/>
            <person name="Cheng J."/>
            <person name="Dai P."/>
            <person name="Han X."/>
            <person name="Huang E."/>
            <person name="Gao Y."/>
            <person name="Liu J."/>
            <person name="Shao H."/>
            <person name="Ye R."/>
            <person name="Li L."/>
            <person name="Wei W."/>
            <person name="Wang X."/>
            <person name="Wang C."/>
            <person name="Yang T."/>
            <person name="Huo Q."/>
            <person name="Li W."/>
            <person name="Guo W."/>
            <person name="Chen H."/>
            <person name="Zhou L."/>
            <person name="Ni X."/>
            <person name="Tian J."/>
            <person name="Zhou Y."/>
            <person name="Sheng Y."/>
            <person name="Liu T."/>
            <person name="Pan Y."/>
            <person name="Xia L."/>
            <person name="Li J."/>
            <person name="Zhao F."/>
            <person name="Cao W."/>
        </authorList>
    </citation>
    <scope>NUCLEOTIDE SEQUENCE</scope>
    <source>
        <strain evidence="1">Hyas-2018</strain>
    </source>
</reference>
<protein>
    <submittedName>
        <fullName evidence="1">Uncharacterized protein</fullName>
    </submittedName>
</protein>
<organism evidence="1 2">
    <name type="scientific">Hyalomma asiaticum</name>
    <name type="common">Tick</name>
    <dbReference type="NCBI Taxonomy" id="266040"/>
    <lineage>
        <taxon>Eukaryota</taxon>
        <taxon>Metazoa</taxon>
        <taxon>Ecdysozoa</taxon>
        <taxon>Arthropoda</taxon>
        <taxon>Chelicerata</taxon>
        <taxon>Arachnida</taxon>
        <taxon>Acari</taxon>
        <taxon>Parasitiformes</taxon>
        <taxon>Ixodida</taxon>
        <taxon>Ixodoidea</taxon>
        <taxon>Ixodidae</taxon>
        <taxon>Hyalomminae</taxon>
        <taxon>Hyalomma</taxon>
    </lineage>
</organism>